<dbReference type="Proteomes" id="UP000006757">
    <property type="component" value="Unassembled WGS sequence"/>
</dbReference>
<feature type="domain" description="RNA polymerase Rpb5 N-terminal" evidence="2">
    <location>
        <begin position="6"/>
        <end position="91"/>
    </location>
</feature>
<dbReference type="InParanoid" id="K1WMP9"/>
<keyword evidence="3" id="KW-0804">Transcription</keyword>
<dbReference type="FunFam" id="3.40.1340.10:FF:000001">
    <property type="entry name" value="DNA-directed RNA polymerases I, II, and III subunit RPABC1"/>
    <property type="match status" value="1"/>
</dbReference>
<dbReference type="AlphaFoldDB" id="K1WMP9"/>
<dbReference type="PANTHER" id="PTHR10535:SF0">
    <property type="entry name" value="DNA-DIRECTED RNA POLYMERASES I, II, AND III SUBUNIT RPABC1"/>
    <property type="match status" value="1"/>
</dbReference>
<dbReference type="GO" id="GO:0005736">
    <property type="term" value="C:RNA polymerase I complex"/>
    <property type="evidence" value="ECO:0007669"/>
    <property type="project" value="TreeGrafter"/>
</dbReference>
<dbReference type="eggNOG" id="KOG3218">
    <property type="taxonomic scope" value="Eukaryota"/>
</dbReference>
<name>K1WMP9_TRIAC</name>
<evidence type="ECO:0000256" key="1">
    <source>
        <dbReference type="SAM" id="MobiDB-lite"/>
    </source>
</evidence>
<comment type="caution">
    <text evidence="3">The sequence shown here is derived from an EMBL/GenBank/DDBJ whole genome shotgun (WGS) entry which is preliminary data.</text>
</comment>
<dbReference type="InterPro" id="IPR014381">
    <property type="entry name" value="Arch_Rpo5/euc_Rpb5"/>
</dbReference>
<dbReference type="EMBL" id="AMBO01000286">
    <property type="protein sequence ID" value="EKD02404.1"/>
    <property type="molecule type" value="Genomic_DNA"/>
</dbReference>
<keyword evidence="3" id="KW-0240">DNA-directed RNA polymerase</keyword>
<gene>
    <name evidence="3" type="ORF">A1Q2_03296</name>
</gene>
<dbReference type="PANTHER" id="PTHR10535">
    <property type="entry name" value="DNA-DIRECTED RNA POLYMERASES I, II, AND III SUBUNIT RPABC1"/>
    <property type="match status" value="1"/>
</dbReference>
<evidence type="ECO:0000313" key="3">
    <source>
        <dbReference type="EMBL" id="EKD02404.1"/>
    </source>
</evidence>
<dbReference type="SUPFAM" id="SSF53036">
    <property type="entry name" value="Eukaryotic RPB5 N-terminal domain"/>
    <property type="match status" value="1"/>
</dbReference>
<dbReference type="GO" id="GO:0006362">
    <property type="term" value="P:transcription elongation by RNA polymerase I"/>
    <property type="evidence" value="ECO:0007669"/>
    <property type="project" value="TreeGrafter"/>
</dbReference>
<reference evidence="3 4" key="1">
    <citation type="journal article" date="2012" name="Eukaryot. Cell">
        <title>Genome sequence of the Trichosporon asahii environmental strain CBS 8904.</title>
        <authorList>
            <person name="Yang R.Y."/>
            <person name="Li H.T."/>
            <person name="Zhu H."/>
            <person name="Zhou G.P."/>
            <person name="Wang M."/>
            <person name="Wang L."/>
        </authorList>
    </citation>
    <scope>NUCLEOTIDE SEQUENCE [LARGE SCALE GENOMIC DNA]</scope>
    <source>
        <strain evidence="3 4">CBS 8904</strain>
    </source>
</reference>
<evidence type="ECO:0000259" key="2">
    <source>
        <dbReference type="Pfam" id="PF03871"/>
    </source>
</evidence>
<dbReference type="Gene3D" id="3.40.1340.10">
    <property type="entry name" value="RNA polymerase, Rpb5, N-terminal domain"/>
    <property type="match status" value="1"/>
</dbReference>
<feature type="compositionally biased region" description="Gly residues" evidence="1">
    <location>
        <begin position="199"/>
        <end position="211"/>
    </location>
</feature>
<dbReference type="GO" id="GO:0042797">
    <property type="term" value="P:tRNA transcription by RNA polymerase III"/>
    <property type="evidence" value="ECO:0007669"/>
    <property type="project" value="TreeGrafter"/>
</dbReference>
<dbReference type="InterPro" id="IPR005571">
    <property type="entry name" value="RNA_pol_Rpb5_N"/>
</dbReference>
<dbReference type="HOGENOM" id="CLU_058320_0_1_1"/>
<dbReference type="GO" id="GO:0006366">
    <property type="term" value="P:transcription by RNA polymerase II"/>
    <property type="evidence" value="ECO:0007669"/>
    <property type="project" value="TreeGrafter"/>
</dbReference>
<keyword evidence="4" id="KW-1185">Reference proteome</keyword>
<feature type="region of interest" description="Disordered" evidence="1">
    <location>
        <begin position="187"/>
        <end position="211"/>
    </location>
</feature>
<dbReference type="GO" id="GO:0005665">
    <property type="term" value="C:RNA polymerase II, core complex"/>
    <property type="evidence" value="ECO:0007669"/>
    <property type="project" value="TreeGrafter"/>
</dbReference>
<dbReference type="STRING" id="1220162.K1WMP9"/>
<accession>K1WMP9</accession>
<protein>
    <submittedName>
        <fullName evidence="3">DNA-directed RNA polymerases ii 24 kDa polypeptide</fullName>
    </submittedName>
</protein>
<evidence type="ECO:0000313" key="4">
    <source>
        <dbReference type="Proteomes" id="UP000006757"/>
    </source>
</evidence>
<dbReference type="FunCoup" id="K1WMP9">
    <property type="interactions" value="519"/>
</dbReference>
<dbReference type="GO" id="GO:0005666">
    <property type="term" value="C:RNA polymerase III complex"/>
    <property type="evidence" value="ECO:0007669"/>
    <property type="project" value="TreeGrafter"/>
</dbReference>
<dbReference type="GO" id="GO:0003677">
    <property type="term" value="F:DNA binding"/>
    <property type="evidence" value="ECO:0007669"/>
    <property type="project" value="InterPro"/>
</dbReference>
<dbReference type="Pfam" id="PF03871">
    <property type="entry name" value="RNA_pol_Rpb5_N"/>
    <property type="match status" value="1"/>
</dbReference>
<proteinExistence type="predicted"/>
<organism evidence="3 4">
    <name type="scientific">Trichosporon asahii var. asahii (strain CBS 8904)</name>
    <name type="common">Yeast</name>
    <dbReference type="NCBI Taxonomy" id="1220162"/>
    <lineage>
        <taxon>Eukaryota</taxon>
        <taxon>Fungi</taxon>
        <taxon>Dikarya</taxon>
        <taxon>Basidiomycota</taxon>
        <taxon>Agaricomycotina</taxon>
        <taxon>Tremellomycetes</taxon>
        <taxon>Trichosporonales</taxon>
        <taxon>Trichosporonaceae</taxon>
        <taxon>Trichosporon</taxon>
    </lineage>
</organism>
<dbReference type="InterPro" id="IPR036710">
    <property type="entry name" value="RNA_pol_Rpb5_N_sf"/>
</dbReference>
<dbReference type="GO" id="GO:0003899">
    <property type="term" value="F:DNA-directed RNA polymerase activity"/>
    <property type="evidence" value="ECO:0007669"/>
    <property type="project" value="InterPro"/>
</dbReference>
<sequence length="211" mass="23670">MSMDSDRELARLWRVSKTVHEMIRDRGYEVADYEINMSFDDFKETYGGGGSVDRGRMAFHANHSRDSRDRIYVFFCAEEAVSKATYKSFVTSLDAVGAKRGLIVHGGKLTSGAAKTQNEMQSEYHLEDFKEADLLVNITRHFLVPKHTIMGCLSFAWPEGMCARPTYWLAMQRHGIDIRGQPSIRAPAGLRTPPAGYQPGQGFGKGTKWGP</sequence>
<dbReference type="OrthoDB" id="248779at2759"/>